<evidence type="ECO:0000313" key="6">
    <source>
        <dbReference type="Proteomes" id="UP001049176"/>
    </source>
</evidence>
<keyword evidence="6" id="KW-1185">Reference proteome</keyword>
<keyword evidence="1 2" id="KW-0694">RNA-binding</keyword>
<feature type="compositionally biased region" description="Polar residues" evidence="3">
    <location>
        <begin position="43"/>
        <end position="54"/>
    </location>
</feature>
<dbReference type="GeneID" id="66073959"/>
<organism evidence="5 6">
    <name type="scientific">Marasmius oreades</name>
    <name type="common">fairy-ring Marasmius</name>
    <dbReference type="NCBI Taxonomy" id="181124"/>
    <lineage>
        <taxon>Eukaryota</taxon>
        <taxon>Fungi</taxon>
        <taxon>Dikarya</taxon>
        <taxon>Basidiomycota</taxon>
        <taxon>Agaricomycotina</taxon>
        <taxon>Agaricomycetes</taxon>
        <taxon>Agaricomycetidae</taxon>
        <taxon>Agaricales</taxon>
        <taxon>Marasmiineae</taxon>
        <taxon>Marasmiaceae</taxon>
        <taxon>Marasmius</taxon>
    </lineage>
</organism>
<dbReference type="GO" id="GO:1904868">
    <property type="term" value="P:telomerase catalytic core complex assembly"/>
    <property type="evidence" value="ECO:0007669"/>
    <property type="project" value="InterPro"/>
</dbReference>
<evidence type="ECO:0000256" key="3">
    <source>
        <dbReference type="SAM" id="MobiDB-lite"/>
    </source>
</evidence>
<dbReference type="InterPro" id="IPR045537">
    <property type="entry name" value="Lar7_xRRM"/>
</dbReference>
<dbReference type="Gene3D" id="3.30.70.330">
    <property type="match status" value="1"/>
</dbReference>
<comment type="caution">
    <text evidence="5">The sequence shown here is derived from an EMBL/GenBank/DDBJ whole genome shotgun (WGS) entry which is preliminary data.</text>
</comment>
<dbReference type="KEGG" id="more:E1B28_004883"/>
<dbReference type="EMBL" id="CM032182">
    <property type="protein sequence ID" value="KAG7097544.1"/>
    <property type="molecule type" value="Genomic_DNA"/>
</dbReference>
<dbReference type="AlphaFoldDB" id="A0A9P8ADF4"/>
<dbReference type="GO" id="GO:0070034">
    <property type="term" value="F:telomerase RNA binding"/>
    <property type="evidence" value="ECO:0007669"/>
    <property type="project" value="InterPro"/>
</dbReference>
<evidence type="ECO:0000256" key="1">
    <source>
        <dbReference type="ARBA" id="ARBA00022884"/>
    </source>
</evidence>
<sequence>MSLNFIPRKVGKPKTIPPHTAVASPNGSQPRVNDEFKGKGKATLQTEPESSKAQPSDEDLCTVISLAMSDYAIWLNSDVRRRLSESVSDGNEGFISLSFLLNHTPSLRGLLSSSISETVIVKALRGRQSHLDVRMMFTKPEWHNWDKAKDQKDAGMYEIRRKDWEGLISRMAAYTRVYWDKRTLYLECLPVHCKSVGSIGRFVDILLTCSLNSEPSSTSPTDPLVFSPKIQAVTLPPHHLAKSGEEHKCKGFAFVIFTAIEHVEMFLERWPWDRNRYDSSPGHTGNLDLKEAFRFGFRCLSKGGWDALKEEYLSYRTKLVQELVEFNDERRQEATSGRGRLDSENDPYQQEALISEEQAGLTSCLSLSSPYPPSCLIFVRSIHPETNKTTLKSLFTKSFPTTPQSGKQTIGLDYVDYSKGLDSCYLRVTTPGHATAIIDYFTLNKVAQGSGLDACGSPLPLKPAPHSSAIMVELVLGRREQIYWEKVPLKVRTAAVYKCIKEMGDLSLQANQSGIGTIGREDDFDDATRRKKRRK</sequence>
<dbReference type="OrthoDB" id="439993at2759"/>
<feature type="region of interest" description="Disordered" evidence="3">
    <location>
        <begin position="1"/>
        <end position="57"/>
    </location>
</feature>
<dbReference type="InterPro" id="IPR012677">
    <property type="entry name" value="Nucleotide-bd_a/b_plait_sf"/>
</dbReference>
<protein>
    <recommendedName>
        <fullName evidence="4">XRRM domain-containing protein</fullName>
    </recommendedName>
</protein>
<gene>
    <name evidence="5" type="ORF">E1B28_004883</name>
</gene>
<dbReference type="InterPro" id="IPR014886">
    <property type="entry name" value="La_xRRM"/>
</dbReference>
<evidence type="ECO:0000313" key="5">
    <source>
        <dbReference type="EMBL" id="KAG7097544.1"/>
    </source>
</evidence>
<evidence type="ECO:0000256" key="2">
    <source>
        <dbReference type="PROSITE-ProRule" id="PRU01288"/>
    </source>
</evidence>
<evidence type="ECO:0000259" key="4">
    <source>
        <dbReference type="PROSITE" id="PS51939"/>
    </source>
</evidence>
<dbReference type="RefSeq" id="XP_043014014.1">
    <property type="nucleotide sequence ID" value="XM_043149408.1"/>
</dbReference>
<accession>A0A9P8ADF4</accession>
<dbReference type="Pfam" id="PF19977">
    <property type="entry name" value="xRRM"/>
    <property type="match status" value="1"/>
</dbReference>
<dbReference type="GO" id="GO:1990904">
    <property type="term" value="C:ribonucleoprotein complex"/>
    <property type="evidence" value="ECO:0007669"/>
    <property type="project" value="UniProtKB-UniRule"/>
</dbReference>
<dbReference type="Proteomes" id="UP001049176">
    <property type="component" value="Chromosome 2"/>
</dbReference>
<reference evidence="5" key="1">
    <citation type="journal article" date="2021" name="Genome Biol. Evol.">
        <title>The assembled and annotated genome of the fairy-ring fungus Marasmius oreades.</title>
        <authorList>
            <person name="Hiltunen M."/>
            <person name="Ament-Velasquez S.L."/>
            <person name="Johannesson H."/>
        </authorList>
    </citation>
    <scope>NUCLEOTIDE SEQUENCE</scope>
    <source>
        <strain evidence="5">03SP1</strain>
    </source>
</reference>
<feature type="domain" description="XRRM" evidence="4">
    <location>
        <begin position="370"/>
        <end position="524"/>
    </location>
</feature>
<dbReference type="PROSITE" id="PS51939">
    <property type="entry name" value="XRRM"/>
    <property type="match status" value="1"/>
</dbReference>
<name>A0A9P8ADF4_9AGAR</name>
<proteinExistence type="predicted"/>